<keyword evidence="1 5" id="KW-0489">Methyltransferase</keyword>
<feature type="transmembrane region" description="Helical" evidence="4">
    <location>
        <begin position="65"/>
        <end position="83"/>
    </location>
</feature>
<feature type="transmembrane region" description="Helical" evidence="4">
    <location>
        <begin position="89"/>
        <end position="107"/>
    </location>
</feature>
<keyword evidence="2 5" id="KW-0808">Transferase</keyword>
<dbReference type="GO" id="GO:0016279">
    <property type="term" value="F:protein-lysine N-methyltransferase activity"/>
    <property type="evidence" value="ECO:0007669"/>
    <property type="project" value="InterPro"/>
</dbReference>
<dbReference type="PANTHER" id="PTHR13610:SF9">
    <property type="entry name" value="FI06469P"/>
    <property type="match status" value="1"/>
</dbReference>
<comment type="caution">
    <text evidence="5">The sequence shown here is derived from an EMBL/GenBank/DDBJ whole genome shotgun (WGS) entry which is preliminary data.</text>
</comment>
<keyword evidence="3" id="KW-0949">S-adenosyl-L-methionine</keyword>
<dbReference type="EMBL" id="WTUW01000002">
    <property type="protein sequence ID" value="MZR31070.1"/>
    <property type="molecule type" value="Genomic_DNA"/>
</dbReference>
<feature type="transmembrane region" description="Helical" evidence="4">
    <location>
        <begin position="12"/>
        <end position="29"/>
    </location>
</feature>
<dbReference type="PANTHER" id="PTHR13610">
    <property type="entry name" value="METHYLTRANSFERASE DOMAIN-CONTAINING PROTEIN"/>
    <property type="match status" value="1"/>
</dbReference>
<keyword evidence="4" id="KW-0812">Transmembrane</keyword>
<evidence type="ECO:0000256" key="3">
    <source>
        <dbReference type="ARBA" id="ARBA00022691"/>
    </source>
</evidence>
<proteinExistence type="predicted"/>
<dbReference type="InterPro" id="IPR029063">
    <property type="entry name" value="SAM-dependent_MTases_sf"/>
</dbReference>
<name>A0A6L8W9K7_9PROT</name>
<evidence type="ECO:0000256" key="2">
    <source>
        <dbReference type="ARBA" id="ARBA00022679"/>
    </source>
</evidence>
<dbReference type="Gene3D" id="3.40.50.150">
    <property type="entry name" value="Vaccinia Virus protein VP39"/>
    <property type="match status" value="1"/>
</dbReference>
<feature type="transmembrane region" description="Helical" evidence="4">
    <location>
        <begin position="41"/>
        <end position="58"/>
    </location>
</feature>
<sequence>MAALPNRERSPVFAAIAIQLVVFGGIYLLRSPLEGVLDYPVPLLWLSLSQGLIAGIITRGFGFSAPWVIGQVIAPPLLLFALALNLPSWIFPVILVLLVLVFWNVAVGRVPLFLTNRTTSEAILKLLPKKKGLHVTDLGSGLGGTLRYLAQKMPDARFTGLETAPLPFALSWMIGKIVGGRNLDYRFRDIFREDLSGYDVIYCFLSPVPMPRLYEKAKKEMKPGSLFISNSFEVPGHRPDKIIKVADRRQTKLLIWRM</sequence>
<dbReference type="GO" id="GO:0032259">
    <property type="term" value="P:methylation"/>
    <property type="evidence" value="ECO:0007669"/>
    <property type="project" value="UniProtKB-KW"/>
</dbReference>
<keyword evidence="4" id="KW-1133">Transmembrane helix</keyword>
<dbReference type="InterPro" id="IPR026170">
    <property type="entry name" value="FAM173A/B"/>
</dbReference>
<accession>A0A6L8W9K7</accession>
<organism evidence="5 6">
    <name type="scientific">Sneathiella litorea</name>
    <dbReference type="NCBI Taxonomy" id="2606216"/>
    <lineage>
        <taxon>Bacteria</taxon>
        <taxon>Pseudomonadati</taxon>
        <taxon>Pseudomonadota</taxon>
        <taxon>Alphaproteobacteria</taxon>
        <taxon>Sneathiellales</taxon>
        <taxon>Sneathiellaceae</taxon>
        <taxon>Sneathiella</taxon>
    </lineage>
</organism>
<dbReference type="SUPFAM" id="SSF53335">
    <property type="entry name" value="S-adenosyl-L-methionine-dependent methyltransferases"/>
    <property type="match status" value="1"/>
</dbReference>
<evidence type="ECO:0000313" key="6">
    <source>
        <dbReference type="Proteomes" id="UP000476030"/>
    </source>
</evidence>
<reference evidence="5 6" key="1">
    <citation type="submission" date="2019-12" db="EMBL/GenBank/DDBJ databases">
        <title>Snethiella sp. nov. sp. isolated from sea sand.</title>
        <authorList>
            <person name="Kim J."/>
            <person name="Jeong S.E."/>
            <person name="Jung H.S."/>
            <person name="Jeon C.O."/>
        </authorList>
    </citation>
    <scope>NUCLEOTIDE SEQUENCE [LARGE SCALE GENOMIC DNA]</scope>
    <source>
        <strain evidence="5 6">DP05</strain>
    </source>
</reference>
<dbReference type="AlphaFoldDB" id="A0A6L8W9K7"/>
<dbReference type="RefSeq" id="WP_161315600.1">
    <property type="nucleotide sequence ID" value="NZ_WTUW01000002.1"/>
</dbReference>
<evidence type="ECO:0000256" key="1">
    <source>
        <dbReference type="ARBA" id="ARBA00022603"/>
    </source>
</evidence>
<evidence type="ECO:0000313" key="5">
    <source>
        <dbReference type="EMBL" id="MZR31070.1"/>
    </source>
</evidence>
<keyword evidence="6" id="KW-1185">Reference proteome</keyword>
<protein>
    <submittedName>
        <fullName evidence="5">Class I SAM-dependent methyltransferase</fullName>
    </submittedName>
</protein>
<gene>
    <name evidence="5" type="ORF">GQE98_10545</name>
</gene>
<dbReference type="Proteomes" id="UP000476030">
    <property type="component" value="Unassembled WGS sequence"/>
</dbReference>
<evidence type="ECO:0000256" key="4">
    <source>
        <dbReference type="SAM" id="Phobius"/>
    </source>
</evidence>
<keyword evidence="4" id="KW-0472">Membrane</keyword>